<dbReference type="EMBL" id="OZ024668">
    <property type="protein sequence ID" value="CAK9890623.1"/>
    <property type="molecule type" value="Genomic_DNA"/>
</dbReference>
<sequence length="62" mass="6566">MSEHASCAPLKDSFTVSAEALSDIESDLLILFRQLNPGDQDCVQRVAQVLFQGAQAGSGNVS</sequence>
<protein>
    <submittedName>
        <fullName evidence="2">Uncharacterized protein</fullName>
    </submittedName>
</protein>
<reference evidence="1 3" key="2">
    <citation type="submission" date="2024-03" db="EMBL/GenBank/DDBJ databases">
        <authorList>
            <person name="Alaster D. Moffat"/>
            <person name="Govind Chandra"/>
            <person name="Andrew W. Truman"/>
        </authorList>
    </citation>
    <scope>NUCLEOTIDE SEQUENCE [LARGE SCALE GENOMIC DNA]</scope>
    <source>
        <strain evidence="1">PS652</strain>
    </source>
</reference>
<name>A0A5E6TEN5_PSEFL</name>
<evidence type="ECO:0000313" key="1">
    <source>
        <dbReference type="EMBL" id="CAK9890623.1"/>
    </source>
</evidence>
<dbReference type="Proteomes" id="UP000326595">
    <property type="component" value="Chromosome"/>
</dbReference>
<dbReference type="AlphaFoldDB" id="A0A5E6TEN5"/>
<organism evidence="2">
    <name type="scientific">Pseudomonas fluorescens</name>
    <dbReference type="NCBI Taxonomy" id="294"/>
    <lineage>
        <taxon>Bacteria</taxon>
        <taxon>Pseudomonadati</taxon>
        <taxon>Pseudomonadota</taxon>
        <taxon>Gammaproteobacteria</taxon>
        <taxon>Pseudomonadales</taxon>
        <taxon>Pseudomonadaceae</taxon>
        <taxon>Pseudomonas</taxon>
    </lineage>
</organism>
<proteinExistence type="predicted"/>
<reference evidence="2" key="1">
    <citation type="submission" date="2019-09" db="EMBL/GenBank/DDBJ databases">
        <authorList>
            <person name="Chandra G."/>
            <person name="Truman W A."/>
        </authorList>
    </citation>
    <scope>NUCLEOTIDE SEQUENCE [LARGE SCALE GENOMIC DNA]</scope>
    <source>
        <strain evidence="2">PS652</strain>
    </source>
</reference>
<evidence type="ECO:0000313" key="3">
    <source>
        <dbReference type="Proteomes" id="UP000326595"/>
    </source>
</evidence>
<gene>
    <name evidence="2" type="ORF">PS652_02833</name>
    <name evidence="1" type="ORF">PS652_03472</name>
</gene>
<accession>A0A5E6TEN5</accession>
<evidence type="ECO:0000313" key="2">
    <source>
        <dbReference type="EMBL" id="VVM91849.1"/>
    </source>
</evidence>
<dbReference type="EMBL" id="CABVHG010000015">
    <property type="protein sequence ID" value="VVM91849.1"/>
    <property type="molecule type" value="Genomic_DNA"/>
</dbReference>